<dbReference type="EMBL" id="QFPW01000036">
    <property type="protein sequence ID" value="PZQ45874.1"/>
    <property type="molecule type" value="Genomic_DNA"/>
</dbReference>
<dbReference type="Pfam" id="PF05593">
    <property type="entry name" value="RHS_repeat"/>
    <property type="match status" value="1"/>
</dbReference>
<dbReference type="PANTHER" id="PTHR32305">
    <property type="match status" value="1"/>
</dbReference>
<evidence type="ECO:0008006" key="3">
    <source>
        <dbReference type="Google" id="ProtNLM"/>
    </source>
</evidence>
<dbReference type="InterPro" id="IPR006530">
    <property type="entry name" value="YD"/>
</dbReference>
<dbReference type="Proteomes" id="UP000249185">
    <property type="component" value="Unassembled WGS sequence"/>
</dbReference>
<protein>
    <recommendedName>
        <fullName evidence="3">RHS repeat protein</fullName>
    </recommendedName>
</protein>
<dbReference type="InterPro" id="IPR050708">
    <property type="entry name" value="T6SS_VgrG/RHS"/>
</dbReference>
<organism evidence="1 2">
    <name type="scientific">Rhodovulum sulfidophilum</name>
    <name type="common">Rhodobacter sulfidophilus</name>
    <dbReference type="NCBI Taxonomy" id="35806"/>
    <lineage>
        <taxon>Bacteria</taxon>
        <taxon>Pseudomonadati</taxon>
        <taxon>Pseudomonadota</taxon>
        <taxon>Alphaproteobacteria</taxon>
        <taxon>Rhodobacterales</taxon>
        <taxon>Paracoccaceae</taxon>
        <taxon>Rhodovulum</taxon>
    </lineage>
</organism>
<feature type="non-terminal residue" evidence="1">
    <location>
        <position position="283"/>
    </location>
</feature>
<name>A0A2W5MYM5_RHOSU</name>
<gene>
    <name evidence="1" type="ORF">DI556_21775</name>
</gene>
<accession>A0A2W5MYM5</accession>
<dbReference type="Gene3D" id="2.180.10.10">
    <property type="entry name" value="RHS repeat-associated core"/>
    <property type="match status" value="2"/>
</dbReference>
<dbReference type="NCBIfam" id="TIGR01643">
    <property type="entry name" value="YD_repeat_2x"/>
    <property type="match status" value="2"/>
</dbReference>
<evidence type="ECO:0000313" key="2">
    <source>
        <dbReference type="Proteomes" id="UP000249185"/>
    </source>
</evidence>
<dbReference type="PANTHER" id="PTHR32305:SF15">
    <property type="entry name" value="PROTEIN RHSA-RELATED"/>
    <property type="match status" value="1"/>
</dbReference>
<sequence length="283" mass="30432">MASTRAYVATENTPLACGAAIRFCSVRVKDADCYPAAENAPCGETLTVLDGRGRPYRSLDYDRAGTDVGGSGVARATTTWLNPLGWLTKVSDPRGSVWTYAYDSFGNRTQSKDPDLGAWTMAYDASRNLLEQTDAKSQAITFQYDLLDRRTKKVAGGVTFTSGYDTARLKATAGGATTLTIGPIEARNFKVPGGETLILYPAPWFRVTGGTTSVLRRDQVASIQAITGGGGGVVKETTYQPFGEARDATGVENPISPSESHGYIGERYDAGPELQFLNARYYD</sequence>
<reference evidence="1 2" key="1">
    <citation type="submission" date="2017-08" db="EMBL/GenBank/DDBJ databases">
        <title>Infants hospitalized years apart are colonized by the same room-sourced microbial strains.</title>
        <authorList>
            <person name="Brooks B."/>
            <person name="Olm M.R."/>
            <person name="Firek B.A."/>
            <person name="Baker R."/>
            <person name="Thomas B.C."/>
            <person name="Morowitz M.J."/>
            <person name="Banfield J.F."/>
        </authorList>
    </citation>
    <scope>NUCLEOTIDE SEQUENCE [LARGE SCALE GENOMIC DNA]</scope>
    <source>
        <strain evidence="1">S2_005_002_R2_34</strain>
    </source>
</reference>
<comment type="caution">
    <text evidence="1">The sequence shown here is derived from an EMBL/GenBank/DDBJ whole genome shotgun (WGS) entry which is preliminary data.</text>
</comment>
<proteinExistence type="predicted"/>
<dbReference type="InterPro" id="IPR031325">
    <property type="entry name" value="RHS_repeat"/>
</dbReference>
<dbReference type="AlphaFoldDB" id="A0A2W5MYM5"/>
<evidence type="ECO:0000313" key="1">
    <source>
        <dbReference type="EMBL" id="PZQ45874.1"/>
    </source>
</evidence>